<evidence type="ECO:0000313" key="4">
    <source>
        <dbReference type="Proteomes" id="UP000054279"/>
    </source>
</evidence>
<dbReference type="GO" id="GO:0005634">
    <property type="term" value="C:nucleus"/>
    <property type="evidence" value="ECO:0007669"/>
    <property type="project" value="TreeGrafter"/>
</dbReference>
<dbReference type="InterPro" id="IPR015267">
    <property type="entry name" value="PPP4R2"/>
</dbReference>
<keyword evidence="4" id="KW-1185">Reference proteome</keyword>
<dbReference type="HOGENOM" id="CLU_056027_0_0_1"/>
<gene>
    <name evidence="3" type="ORF">M422DRAFT_67715</name>
</gene>
<dbReference type="PANTHER" id="PTHR16487:SF0">
    <property type="entry name" value="PROTEIN PHOSPHATASE 4 REGULATORY SUBUNIT 2-RELATED"/>
    <property type="match status" value="1"/>
</dbReference>
<dbReference type="GO" id="GO:0005737">
    <property type="term" value="C:cytoplasm"/>
    <property type="evidence" value="ECO:0007669"/>
    <property type="project" value="TreeGrafter"/>
</dbReference>
<evidence type="ECO:0008006" key="5">
    <source>
        <dbReference type="Google" id="ProtNLM"/>
    </source>
</evidence>
<sequence>MVEESRSNGELSNPLEWNDEYLNALQHIAETDSTDIDWSQLREQIKARLAFNIKQYLTAAEDATDVNMTPEQLPRSSPLSLPSSSPSASSSSPAPSTMSGLVLPPFPKRDAPKSNTRVFKNSMSEEEATEIKTRIFEQLEEFEDHPPFTIQRLCELCLYPKQHYKYVGKYLRAIERTVLVTSTKDMYPAEEAEGGSAASRGYIDSEALRMTMTPVFSPIPFLHDDARRSRSPSPFELAATRHPAAMNSESTRVEAAPQKGIGLVDELDDPNPGHLADRPKALSAVTSTSLSDRFVKSSTPEEDSDVAMKESTGGQAEDAEVEEMVLDVRMDDDDKENKP</sequence>
<feature type="compositionally biased region" description="Polar residues" evidence="2">
    <location>
        <begin position="113"/>
        <end position="122"/>
    </location>
</feature>
<evidence type="ECO:0000313" key="3">
    <source>
        <dbReference type="EMBL" id="KIJ44088.1"/>
    </source>
</evidence>
<dbReference type="Pfam" id="PF09184">
    <property type="entry name" value="PPP4R2"/>
    <property type="match status" value="1"/>
</dbReference>
<dbReference type="AlphaFoldDB" id="A0A0C9ULZ6"/>
<dbReference type="Proteomes" id="UP000054279">
    <property type="component" value="Unassembled WGS sequence"/>
</dbReference>
<protein>
    <recommendedName>
        <fullName evidence="5">PPP4R2-domain-containing protein</fullName>
    </recommendedName>
</protein>
<dbReference type="GO" id="GO:0019888">
    <property type="term" value="F:protein phosphatase regulator activity"/>
    <property type="evidence" value="ECO:0007669"/>
    <property type="project" value="InterPro"/>
</dbReference>
<evidence type="ECO:0000256" key="2">
    <source>
        <dbReference type="SAM" id="MobiDB-lite"/>
    </source>
</evidence>
<name>A0A0C9ULZ6_SPHS4</name>
<dbReference type="OrthoDB" id="341898at2759"/>
<reference evidence="3 4" key="1">
    <citation type="submission" date="2014-06" db="EMBL/GenBank/DDBJ databases">
        <title>Evolutionary Origins and Diversification of the Mycorrhizal Mutualists.</title>
        <authorList>
            <consortium name="DOE Joint Genome Institute"/>
            <consortium name="Mycorrhizal Genomics Consortium"/>
            <person name="Kohler A."/>
            <person name="Kuo A."/>
            <person name="Nagy L.G."/>
            <person name="Floudas D."/>
            <person name="Copeland A."/>
            <person name="Barry K.W."/>
            <person name="Cichocki N."/>
            <person name="Veneault-Fourrey C."/>
            <person name="LaButti K."/>
            <person name="Lindquist E.A."/>
            <person name="Lipzen A."/>
            <person name="Lundell T."/>
            <person name="Morin E."/>
            <person name="Murat C."/>
            <person name="Riley R."/>
            <person name="Ohm R."/>
            <person name="Sun H."/>
            <person name="Tunlid A."/>
            <person name="Henrissat B."/>
            <person name="Grigoriev I.V."/>
            <person name="Hibbett D.S."/>
            <person name="Martin F."/>
        </authorList>
    </citation>
    <scope>NUCLEOTIDE SEQUENCE [LARGE SCALE GENOMIC DNA]</scope>
    <source>
        <strain evidence="3 4">SS14</strain>
    </source>
</reference>
<comment type="similarity">
    <text evidence="1">Belongs to the PPP4R2 family.</text>
</comment>
<proteinExistence type="inferred from homology"/>
<dbReference type="GO" id="GO:0030289">
    <property type="term" value="C:protein phosphatase 4 complex"/>
    <property type="evidence" value="ECO:0007669"/>
    <property type="project" value="InterPro"/>
</dbReference>
<feature type="compositionally biased region" description="Low complexity" evidence="2">
    <location>
        <begin position="76"/>
        <end position="96"/>
    </location>
</feature>
<accession>A0A0C9ULZ6</accession>
<dbReference type="PANTHER" id="PTHR16487">
    <property type="entry name" value="PPP4R2-RELATED PROTEIN"/>
    <property type="match status" value="1"/>
</dbReference>
<feature type="region of interest" description="Disordered" evidence="2">
    <location>
        <begin position="263"/>
        <end position="339"/>
    </location>
</feature>
<dbReference type="EMBL" id="KN837119">
    <property type="protein sequence ID" value="KIJ44088.1"/>
    <property type="molecule type" value="Genomic_DNA"/>
</dbReference>
<feature type="compositionally biased region" description="Acidic residues" evidence="2">
    <location>
        <begin position="317"/>
        <end position="339"/>
    </location>
</feature>
<evidence type="ECO:0000256" key="1">
    <source>
        <dbReference type="ARBA" id="ARBA00009207"/>
    </source>
</evidence>
<organism evidence="3 4">
    <name type="scientific">Sphaerobolus stellatus (strain SS14)</name>
    <dbReference type="NCBI Taxonomy" id="990650"/>
    <lineage>
        <taxon>Eukaryota</taxon>
        <taxon>Fungi</taxon>
        <taxon>Dikarya</taxon>
        <taxon>Basidiomycota</taxon>
        <taxon>Agaricomycotina</taxon>
        <taxon>Agaricomycetes</taxon>
        <taxon>Phallomycetidae</taxon>
        <taxon>Geastrales</taxon>
        <taxon>Sphaerobolaceae</taxon>
        <taxon>Sphaerobolus</taxon>
    </lineage>
</organism>
<feature type="region of interest" description="Disordered" evidence="2">
    <location>
        <begin position="65"/>
        <end position="125"/>
    </location>
</feature>